<evidence type="ECO:0000256" key="2">
    <source>
        <dbReference type="SAM" id="Phobius"/>
    </source>
</evidence>
<comment type="caution">
    <text evidence="3">The sequence shown here is derived from an EMBL/GenBank/DDBJ whole genome shotgun (WGS) entry which is preliminary data.</text>
</comment>
<dbReference type="Pfam" id="PF06772">
    <property type="entry name" value="LtrA"/>
    <property type="match status" value="1"/>
</dbReference>
<feature type="compositionally biased region" description="Basic and acidic residues" evidence="1">
    <location>
        <begin position="452"/>
        <end position="506"/>
    </location>
</feature>
<protein>
    <recommendedName>
        <fullName evidence="5">Low temperature requirement protein A</fullName>
    </recommendedName>
</protein>
<dbReference type="PANTHER" id="PTHR36840">
    <property type="entry name" value="BLL5714 PROTEIN"/>
    <property type="match status" value="1"/>
</dbReference>
<feature type="compositionally biased region" description="Basic and acidic residues" evidence="1">
    <location>
        <begin position="388"/>
        <end position="398"/>
    </location>
</feature>
<dbReference type="STRING" id="1823756.A4H34_10375"/>
<feature type="transmembrane region" description="Helical" evidence="2">
    <location>
        <begin position="307"/>
        <end position="330"/>
    </location>
</feature>
<proteinExistence type="predicted"/>
<feature type="transmembrane region" description="Helical" evidence="2">
    <location>
        <begin position="79"/>
        <end position="100"/>
    </location>
</feature>
<keyword evidence="2" id="KW-1133">Transmembrane helix</keyword>
<feature type="compositionally biased region" description="Basic and acidic residues" evidence="1">
    <location>
        <begin position="408"/>
        <end position="423"/>
    </location>
</feature>
<name>A0A179B173_9ACTO</name>
<evidence type="ECO:0000313" key="3">
    <source>
        <dbReference type="EMBL" id="OAP85466.1"/>
    </source>
</evidence>
<evidence type="ECO:0000256" key="1">
    <source>
        <dbReference type="SAM" id="MobiDB-lite"/>
    </source>
</evidence>
<keyword evidence="2" id="KW-0812">Transmembrane</keyword>
<gene>
    <name evidence="3" type="ORF">A4H34_10375</name>
</gene>
<dbReference type="Proteomes" id="UP000078368">
    <property type="component" value="Unassembled WGS sequence"/>
</dbReference>
<evidence type="ECO:0000313" key="4">
    <source>
        <dbReference type="Proteomes" id="UP000078368"/>
    </source>
</evidence>
<feature type="compositionally biased region" description="Basic and acidic residues" evidence="1">
    <location>
        <begin position="514"/>
        <end position="529"/>
    </location>
</feature>
<feature type="transmembrane region" description="Helical" evidence="2">
    <location>
        <begin position="206"/>
        <end position="223"/>
    </location>
</feature>
<keyword evidence="2" id="KW-0472">Membrane</keyword>
<dbReference type="PANTHER" id="PTHR36840:SF1">
    <property type="entry name" value="BLL5714 PROTEIN"/>
    <property type="match status" value="1"/>
</dbReference>
<dbReference type="AlphaFoldDB" id="A0A179B173"/>
<dbReference type="InterPro" id="IPR010640">
    <property type="entry name" value="Low_temperature_requirement_A"/>
</dbReference>
<keyword evidence="4" id="KW-1185">Reference proteome</keyword>
<organism evidence="3 4">
    <name type="scientific">Peptidiphaga gingivicola</name>
    <dbReference type="NCBI Taxonomy" id="2741497"/>
    <lineage>
        <taxon>Bacteria</taxon>
        <taxon>Bacillati</taxon>
        <taxon>Actinomycetota</taxon>
        <taxon>Actinomycetes</taxon>
        <taxon>Actinomycetales</taxon>
        <taxon>Actinomycetaceae</taxon>
        <taxon>Peptidiphaga</taxon>
    </lineage>
</organism>
<feature type="region of interest" description="Disordered" evidence="1">
    <location>
        <begin position="388"/>
        <end position="529"/>
    </location>
</feature>
<feature type="transmembrane region" description="Helical" evidence="2">
    <location>
        <begin position="363"/>
        <end position="380"/>
    </location>
</feature>
<sequence>MGTGRRLDVHPGRKQEVTTLELLFDLVYILALAQLSEHLLKNLDWRGVLETLVLLLAVFCVWSLTVYDSTTVLIRSRAVYPIVVAAMLVSLVMNTAIGGAFGGSPWMFVAPMLVVQFGRTFVARRMDVYEALRRQRTAVAIWLGFSSLLWVAGCFASREQRLWLWLAAALIDLAGRWTQHPLPRFDRSELSRVPFDLGHQVRRCRLFFIVCLASGFLAVGNAMKRHLDAPLSVAVGLLSLTAIVCLWYIYFWRTAVIDGLISGESGHSTNGIGLGLLVAEGQQMLAAGIVAFTAGMEMAVGQPRERISASVGLLLGWGPALCLIALWFVFVKRKVRPEGLNFACLTMLGVGVLLALLRPAGAIAVIEVAIVAVCACLVYGNGVGKMRPFEQADSKDSQDPGDSLRLGDWTDPKAVRLDGREQKPNSGEGNLGGRDGELEGRAPKLAHGGSKLADRAPKLADEGRKLADQDDRTDSRGLKKGDRMLDDRMLDGHGLRFDGSTSDKRIVRPTTRVQGREPGDPECGRRSTG</sequence>
<feature type="transmembrane region" description="Helical" evidence="2">
    <location>
        <begin position="229"/>
        <end position="251"/>
    </location>
</feature>
<accession>A0A179B173</accession>
<feature type="transmembrane region" description="Helical" evidence="2">
    <location>
        <begin position="339"/>
        <end position="357"/>
    </location>
</feature>
<feature type="transmembrane region" description="Helical" evidence="2">
    <location>
        <begin position="48"/>
        <end position="67"/>
    </location>
</feature>
<feature type="transmembrane region" description="Helical" evidence="2">
    <location>
        <begin position="272"/>
        <end position="295"/>
    </location>
</feature>
<reference evidence="3 4" key="1">
    <citation type="submission" date="2016-04" db="EMBL/GenBank/DDBJ databases">
        <title>Peptidophaga gingivicola gen. nov., sp. nov., isolated from human subgingival plaque.</title>
        <authorList>
            <person name="Beall C.J."/>
            <person name="Mokrzan E.M."/>
            <person name="Griffen A.L."/>
            <person name="Leys E.J."/>
        </authorList>
    </citation>
    <scope>NUCLEOTIDE SEQUENCE [LARGE SCALE GENOMIC DNA]</scope>
    <source>
        <strain evidence="3 4">BA112</strain>
    </source>
</reference>
<evidence type="ECO:0008006" key="5">
    <source>
        <dbReference type="Google" id="ProtNLM"/>
    </source>
</evidence>
<dbReference type="EMBL" id="LVZK01000003">
    <property type="protein sequence ID" value="OAP85466.1"/>
    <property type="molecule type" value="Genomic_DNA"/>
</dbReference>
<feature type="transmembrane region" description="Helical" evidence="2">
    <location>
        <begin position="106"/>
        <end position="126"/>
    </location>
</feature>